<keyword evidence="2" id="KW-0597">Phosphoprotein</keyword>
<dbReference type="InterPro" id="IPR006162">
    <property type="entry name" value="Ppantetheine_attach_site"/>
</dbReference>
<sequence>MGCRSNHSTMKANSLAHQPASTPGPLQLARQTSQGNFMDFMGMTPQQMRVGFEMMQQFIQQFGMANNFFGNAPPSTDEKEVDDAEALELKMSMAAGAAGSKHKRKQPPSEPKARRRRAIATGSTSFGPALFKYELPSADPAHPDNVAVWIQHPLGFSERASAEAESFKELILETVRRHGTLPIIFYSDEVTPGNVLSNRNKRKFHAPYWSIKVDLYLQKTSVYHLNYAALDEYVRRWEWPRGYAHARECFADGKFSGTASEHTSLAPIIAKFARDIVIGRQNACIPKSGSMLAACGVIGMLSIANSGHLKASNLGTGITKHFQLRETAYGLQVWKPKVVGVDLLGPKPTSKKVRDALIFALLLCVAEPPQHTPPDQRAELRAAWRRRACVATHETMSMVARVVSEQLGVDESKVTASSTFSALGADSLDVVETVMALEESSSRWSCPTRSTSSCPTRGRRG</sequence>
<keyword evidence="1" id="KW-0596">Phosphopantetheine</keyword>
<dbReference type="EMBL" id="CAUYUJ010016138">
    <property type="protein sequence ID" value="CAK0862231.1"/>
    <property type="molecule type" value="Genomic_DNA"/>
</dbReference>
<keyword evidence="6" id="KW-1185">Reference proteome</keyword>
<reference evidence="5" key="1">
    <citation type="submission" date="2023-10" db="EMBL/GenBank/DDBJ databases">
        <authorList>
            <person name="Chen Y."/>
            <person name="Shah S."/>
            <person name="Dougan E. K."/>
            <person name="Thang M."/>
            <person name="Chan C."/>
        </authorList>
    </citation>
    <scope>NUCLEOTIDE SEQUENCE [LARGE SCALE GENOMIC DNA]</scope>
</reference>
<feature type="compositionally biased region" description="Polar residues" evidence="3">
    <location>
        <begin position="1"/>
        <end position="21"/>
    </location>
</feature>
<dbReference type="Proteomes" id="UP001189429">
    <property type="component" value="Unassembled WGS sequence"/>
</dbReference>
<evidence type="ECO:0000313" key="6">
    <source>
        <dbReference type="Proteomes" id="UP001189429"/>
    </source>
</evidence>
<dbReference type="SUPFAM" id="SSF47336">
    <property type="entry name" value="ACP-like"/>
    <property type="match status" value="1"/>
</dbReference>
<dbReference type="PROSITE" id="PS00012">
    <property type="entry name" value="PHOSPHOPANTETHEINE"/>
    <property type="match status" value="1"/>
</dbReference>
<dbReference type="InterPro" id="IPR009081">
    <property type="entry name" value="PP-bd_ACP"/>
</dbReference>
<organism evidence="5 6">
    <name type="scientific">Prorocentrum cordatum</name>
    <dbReference type="NCBI Taxonomy" id="2364126"/>
    <lineage>
        <taxon>Eukaryota</taxon>
        <taxon>Sar</taxon>
        <taxon>Alveolata</taxon>
        <taxon>Dinophyceae</taxon>
        <taxon>Prorocentrales</taxon>
        <taxon>Prorocentraceae</taxon>
        <taxon>Prorocentrum</taxon>
    </lineage>
</organism>
<name>A0ABN9UQH4_9DINO</name>
<dbReference type="Pfam" id="PF00550">
    <property type="entry name" value="PP-binding"/>
    <property type="match status" value="1"/>
</dbReference>
<evidence type="ECO:0000256" key="1">
    <source>
        <dbReference type="ARBA" id="ARBA00022450"/>
    </source>
</evidence>
<dbReference type="PANTHER" id="PTHR46153:SF2">
    <property type="entry name" value="ACYL CARRIER PROTEIN"/>
    <property type="match status" value="1"/>
</dbReference>
<feature type="region of interest" description="Disordered" evidence="3">
    <location>
        <begin position="94"/>
        <end position="119"/>
    </location>
</feature>
<accession>A0ABN9UQH4</accession>
<evidence type="ECO:0000313" key="5">
    <source>
        <dbReference type="EMBL" id="CAK0862231.1"/>
    </source>
</evidence>
<dbReference type="InterPro" id="IPR044813">
    <property type="entry name" value="ACP_chloroplastic"/>
</dbReference>
<evidence type="ECO:0000259" key="4">
    <source>
        <dbReference type="PROSITE" id="PS50075"/>
    </source>
</evidence>
<comment type="caution">
    <text evidence="5">The sequence shown here is derived from an EMBL/GenBank/DDBJ whole genome shotgun (WGS) entry which is preliminary data.</text>
</comment>
<dbReference type="PROSITE" id="PS50075">
    <property type="entry name" value="CARRIER"/>
    <property type="match status" value="1"/>
</dbReference>
<evidence type="ECO:0000256" key="3">
    <source>
        <dbReference type="SAM" id="MobiDB-lite"/>
    </source>
</evidence>
<evidence type="ECO:0000256" key="2">
    <source>
        <dbReference type="ARBA" id="ARBA00022553"/>
    </source>
</evidence>
<feature type="domain" description="Carrier" evidence="4">
    <location>
        <begin position="393"/>
        <end position="461"/>
    </location>
</feature>
<protein>
    <recommendedName>
        <fullName evidence="4">Carrier domain-containing protein</fullName>
    </recommendedName>
</protein>
<dbReference type="PANTHER" id="PTHR46153">
    <property type="entry name" value="ACYL CARRIER PROTEIN"/>
    <property type="match status" value="1"/>
</dbReference>
<proteinExistence type="predicted"/>
<gene>
    <name evidence="5" type="ORF">PCOR1329_LOCUS50701</name>
</gene>
<dbReference type="Gene3D" id="1.10.1200.10">
    <property type="entry name" value="ACP-like"/>
    <property type="match status" value="1"/>
</dbReference>
<feature type="region of interest" description="Disordered" evidence="3">
    <location>
        <begin position="1"/>
        <end position="28"/>
    </location>
</feature>
<dbReference type="InterPro" id="IPR036736">
    <property type="entry name" value="ACP-like_sf"/>
</dbReference>